<sequence length="590" mass="63942">MAQWAKSQRQIFPGSIFSPMKYCRWWQSTGLLTLLLWGFLPHTAQAETNTDNTSLVVDTSPIPADLVVPTHIGPAEIDGPTTRRSTAPSTRKSTMAQVTSVSQLSDIRPTDWAFQALQGLVERYGCIAGYPNQTYRGTRAISRYEFAAGLNTCMSRVTELLNAATQDQVTPADRRLIQKLQSEFVTELANLKNRREALTVQTQTLTQQQFSTTTRLFGQAVFGIQGTNQTNVDFFPRDGQTERTGQALTTFGYNLQLALATSFSGNDLLLTGLQTGNINSNAPNVLTNMGRLGYESATNNRVVVSDLSYRLTIAPNFGLLIGPVGVNPENTFRGINPLEGYGQGAISLFGQRNPILSLGNTSAGVGFDWQIARRASLQGVYSAALANQPTDGVFGERWTAGAQLSLAPTDTVNVGLNYLFSRNADGLINPGIGDAQLLSPFVFNATGFDTHAYGATIAWRVMPHWTIGAWGGWTNSKARQLSGSVQTSNWMVFSAFPDLFAPGNFGGLMIGQPPKITRSTLPDGANFPNFSTGGQAGGQVDGSLHLEAFYRAQLSAKISVTPGLLIIFNPNHNKNNDTLVQGVLRATYQF</sequence>
<dbReference type="AlphaFoldDB" id="A0A928VSI7"/>
<feature type="domain" description="SLH" evidence="3">
    <location>
        <begin position="100"/>
        <end position="164"/>
    </location>
</feature>
<dbReference type="InterPro" id="IPR047684">
    <property type="entry name" value="Por_som-like"/>
</dbReference>
<dbReference type="InterPro" id="IPR051465">
    <property type="entry name" value="Cell_Envelope_Struct_Comp"/>
</dbReference>
<name>A0A928VSI7_9CYAN</name>
<organism evidence="4 5">
    <name type="scientific">Romeriopsis navalis LEGE 11480</name>
    <dbReference type="NCBI Taxonomy" id="2777977"/>
    <lineage>
        <taxon>Bacteria</taxon>
        <taxon>Bacillati</taxon>
        <taxon>Cyanobacteriota</taxon>
        <taxon>Cyanophyceae</taxon>
        <taxon>Leptolyngbyales</taxon>
        <taxon>Leptolyngbyaceae</taxon>
        <taxon>Romeriopsis</taxon>
        <taxon>Romeriopsis navalis</taxon>
    </lineage>
</organism>
<dbReference type="NCBIfam" id="NF033921">
    <property type="entry name" value="por_somb"/>
    <property type="match status" value="1"/>
</dbReference>
<feature type="chain" id="PRO_5038160713" evidence="1">
    <location>
        <begin position="47"/>
        <end position="590"/>
    </location>
</feature>
<evidence type="ECO:0000256" key="1">
    <source>
        <dbReference type="RuleBase" id="RU363072"/>
    </source>
</evidence>
<reference evidence="4" key="1">
    <citation type="submission" date="2020-10" db="EMBL/GenBank/DDBJ databases">
        <authorList>
            <person name="Castelo-Branco R."/>
            <person name="Eusebio N."/>
            <person name="Adriana R."/>
            <person name="Vieira A."/>
            <person name="Brugerolle De Fraissinette N."/>
            <person name="Rezende De Castro R."/>
            <person name="Schneider M.P."/>
            <person name="Vasconcelos V."/>
            <person name="Leao P.N."/>
        </authorList>
    </citation>
    <scope>NUCLEOTIDE SEQUENCE</scope>
    <source>
        <strain evidence="4">LEGE 11480</strain>
    </source>
</reference>
<feature type="signal peptide" evidence="1">
    <location>
        <begin position="1"/>
        <end position="46"/>
    </location>
</feature>
<dbReference type="GO" id="GO:0016020">
    <property type="term" value="C:membrane"/>
    <property type="evidence" value="ECO:0007669"/>
    <property type="project" value="InterPro"/>
</dbReference>
<dbReference type="EMBL" id="JADEXQ010000062">
    <property type="protein sequence ID" value="MBE9031409.1"/>
    <property type="molecule type" value="Genomic_DNA"/>
</dbReference>
<keyword evidence="1" id="KW-0732">Signal</keyword>
<dbReference type="PROSITE" id="PS51272">
    <property type="entry name" value="SLH"/>
    <property type="match status" value="1"/>
</dbReference>
<dbReference type="Pfam" id="PF00395">
    <property type="entry name" value="SLH"/>
    <property type="match status" value="1"/>
</dbReference>
<evidence type="ECO:0000259" key="3">
    <source>
        <dbReference type="PROSITE" id="PS51272"/>
    </source>
</evidence>
<dbReference type="GO" id="GO:0008643">
    <property type="term" value="P:carbohydrate transport"/>
    <property type="evidence" value="ECO:0007669"/>
    <property type="project" value="InterPro"/>
</dbReference>
<feature type="compositionally biased region" description="Low complexity" evidence="2">
    <location>
        <begin position="82"/>
        <end position="93"/>
    </location>
</feature>
<dbReference type="SUPFAM" id="SSF56935">
    <property type="entry name" value="Porins"/>
    <property type="match status" value="1"/>
</dbReference>
<accession>A0A928VSI7</accession>
<dbReference type="Pfam" id="PF04966">
    <property type="entry name" value="OprB"/>
    <property type="match status" value="1"/>
</dbReference>
<feature type="region of interest" description="Disordered" evidence="2">
    <location>
        <begin position="71"/>
        <end position="93"/>
    </location>
</feature>
<proteinExistence type="inferred from homology"/>
<dbReference type="PANTHER" id="PTHR43308">
    <property type="entry name" value="OUTER MEMBRANE PROTEIN ALPHA-RELATED"/>
    <property type="match status" value="1"/>
</dbReference>
<dbReference type="PANTHER" id="PTHR43308:SF1">
    <property type="entry name" value="OUTER MEMBRANE PROTEIN ALPHA"/>
    <property type="match status" value="1"/>
</dbReference>
<protein>
    <submittedName>
        <fullName evidence="4">Carbohydrate porin</fullName>
    </submittedName>
</protein>
<dbReference type="GO" id="GO:0015288">
    <property type="term" value="F:porin activity"/>
    <property type="evidence" value="ECO:0007669"/>
    <property type="project" value="InterPro"/>
</dbReference>
<comment type="caution">
    <text evidence="4">The sequence shown here is derived from an EMBL/GenBank/DDBJ whole genome shotgun (WGS) entry which is preliminary data.</text>
</comment>
<dbReference type="Proteomes" id="UP000625316">
    <property type="component" value="Unassembled WGS sequence"/>
</dbReference>
<gene>
    <name evidence="4" type="ORF">IQ266_16870</name>
</gene>
<evidence type="ECO:0000313" key="5">
    <source>
        <dbReference type="Proteomes" id="UP000625316"/>
    </source>
</evidence>
<comment type="similarity">
    <text evidence="1">Belongs to the OprB family.</text>
</comment>
<evidence type="ECO:0000256" key="2">
    <source>
        <dbReference type="SAM" id="MobiDB-lite"/>
    </source>
</evidence>
<dbReference type="InterPro" id="IPR001119">
    <property type="entry name" value="SLH_dom"/>
</dbReference>
<keyword evidence="5" id="KW-1185">Reference proteome</keyword>
<dbReference type="InterPro" id="IPR007049">
    <property type="entry name" value="Carb-sel_porin_OprB"/>
</dbReference>
<evidence type="ECO:0000313" key="4">
    <source>
        <dbReference type="EMBL" id="MBE9031409.1"/>
    </source>
</evidence>